<name>A0ACC3TUI1_9ASCO</name>
<keyword evidence="2" id="KW-1185">Reference proteome</keyword>
<sequence>MATKRISKSTEADDNIDDLSASRTLRDRHDGVNKGAQSSVPMNQAGRDSKILSHRSHGMRRPTKKLGAKKLSTDMPSFEELEKSAIEEATQTMHPAGRQNAIDTDWMTFASEDKEAKTDDLYTWGPQINMTSRRSSTGVGTAAGAPRLSFGQAIATPSQMSSESGRSSTDSSTSSRFDHQKCISSDEYFGRNLLDPDQERQLARRLDDFDNAPAISSDEYFGRPEVPPSCEGNDYIERAKDIALRLANNADDEIENVKRYLGRGASKISTAIWRR</sequence>
<proteinExistence type="predicted"/>
<dbReference type="EMBL" id="MU970046">
    <property type="protein sequence ID" value="KAK9324824.1"/>
    <property type="molecule type" value="Genomic_DNA"/>
</dbReference>
<gene>
    <name evidence="1" type="ORF">V1517DRAFT_30589</name>
</gene>
<evidence type="ECO:0000313" key="1">
    <source>
        <dbReference type="EMBL" id="KAK9324824.1"/>
    </source>
</evidence>
<evidence type="ECO:0000313" key="2">
    <source>
        <dbReference type="Proteomes" id="UP001489719"/>
    </source>
</evidence>
<reference evidence="2" key="1">
    <citation type="journal article" date="2024" name="Front. Bioeng. Biotechnol.">
        <title>Genome-scale model development and genomic sequencing of the oleaginous clade Lipomyces.</title>
        <authorList>
            <person name="Czajka J.J."/>
            <person name="Han Y."/>
            <person name="Kim J."/>
            <person name="Mondo S.J."/>
            <person name="Hofstad B.A."/>
            <person name="Robles A."/>
            <person name="Haridas S."/>
            <person name="Riley R."/>
            <person name="LaButti K."/>
            <person name="Pangilinan J."/>
            <person name="Andreopoulos W."/>
            <person name="Lipzen A."/>
            <person name="Yan J."/>
            <person name="Wang M."/>
            <person name="Ng V."/>
            <person name="Grigoriev I.V."/>
            <person name="Spatafora J.W."/>
            <person name="Magnuson J.K."/>
            <person name="Baker S.E."/>
            <person name="Pomraning K.R."/>
        </authorList>
    </citation>
    <scope>NUCLEOTIDE SEQUENCE [LARGE SCALE GENOMIC DNA]</scope>
    <source>
        <strain evidence="2">CBS 10300</strain>
    </source>
</reference>
<organism evidence="1 2">
    <name type="scientific">Lipomyces orientalis</name>
    <dbReference type="NCBI Taxonomy" id="1233043"/>
    <lineage>
        <taxon>Eukaryota</taxon>
        <taxon>Fungi</taxon>
        <taxon>Dikarya</taxon>
        <taxon>Ascomycota</taxon>
        <taxon>Saccharomycotina</taxon>
        <taxon>Lipomycetes</taxon>
        <taxon>Lipomycetales</taxon>
        <taxon>Lipomycetaceae</taxon>
        <taxon>Lipomyces</taxon>
    </lineage>
</organism>
<dbReference type="Proteomes" id="UP001489719">
    <property type="component" value="Unassembled WGS sequence"/>
</dbReference>
<comment type="caution">
    <text evidence="1">The sequence shown here is derived from an EMBL/GenBank/DDBJ whole genome shotgun (WGS) entry which is preliminary data.</text>
</comment>
<accession>A0ACC3TUI1</accession>
<protein>
    <submittedName>
        <fullName evidence="1">Uncharacterized protein</fullName>
    </submittedName>
</protein>